<proteinExistence type="predicted"/>
<comment type="caution">
    <text evidence="1">The sequence shown here is derived from an EMBL/GenBank/DDBJ whole genome shotgun (WGS) entry which is preliminary data.</text>
</comment>
<name>A0ABQ8BD27_BRANA</name>
<dbReference type="Proteomes" id="UP000824890">
    <property type="component" value="Unassembled WGS sequence"/>
</dbReference>
<reference evidence="1 2" key="1">
    <citation type="submission" date="2021-05" db="EMBL/GenBank/DDBJ databases">
        <title>Genome Assembly of Synthetic Allotetraploid Brassica napus Reveals Homoeologous Exchanges between Subgenomes.</title>
        <authorList>
            <person name="Davis J.T."/>
        </authorList>
    </citation>
    <scope>NUCLEOTIDE SEQUENCE [LARGE SCALE GENOMIC DNA]</scope>
    <source>
        <strain evidence="2">cv. Da-Ae</strain>
        <tissue evidence="1">Seedling</tissue>
    </source>
</reference>
<evidence type="ECO:0000313" key="2">
    <source>
        <dbReference type="Proteomes" id="UP000824890"/>
    </source>
</evidence>
<accession>A0ABQ8BD27</accession>
<organism evidence="1 2">
    <name type="scientific">Brassica napus</name>
    <name type="common">Rape</name>
    <dbReference type="NCBI Taxonomy" id="3708"/>
    <lineage>
        <taxon>Eukaryota</taxon>
        <taxon>Viridiplantae</taxon>
        <taxon>Streptophyta</taxon>
        <taxon>Embryophyta</taxon>
        <taxon>Tracheophyta</taxon>
        <taxon>Spermatophyta</taxon>
        <taxon>Magnoliopsida</taxon>
        <taxon>eudicotyledons</taxon>
        <taxon>Gunneridae</taxon>
        <taxon>Pentapetalae</taxon>
        <taxon>rosids</taxon>
        <taxon>malvids</taxon>
        <taxon>Brassicales</taxon>
        <taxon>Brassicaceae</taxon>
        <taxon>Brassiceae</taxon>
        <taxon>Brassica</taxon>
    </lineage>
</organism>
<gene>
    <name evidence="1" type="ORF">HID58_041865</name>
</gene>
<keyword evidence="2" id="KW-1185">Reference proteome</keyword>
<sequence length="673" mass="77053">MIESDDQPIVTKSEPIVEESLVESDEYVSETMMKPDAFSESLEDFTSDLQVVDAAAPKEAQNKSVAEENMSFALGNKIEHMVGKQSQEADRVWEPDSVLEAGCVHLKDLLTEFQKANRHQKHEGWVKAVDLFHSVDTSCWNQFLKQQKCPKSWNFKYKHGEYMVRSFLHDLSIETVKNKKLQVVQQRPYEIRTSRDKNDVKIFSRPFGDMDTWFQEIVTTALEIGVSLECLGQYLSHDEVLSYGWECEDQTIILVDQDPRVWEPGGVVTEHDQWKDLEKCYICGRLTSLVQRQCSMCWQGIKFQELGWLVACSHTSLLKMLRDLDVYGRCDEFDWPIRYGGIESKVSVKAISLALVIEDGKSIPYTSNISSPETFEQGKKLLAIISDLRNRFWDKRIWEPGGSSAQLDTWNMLVKYPRHCEELKLTLKLHWICVQNAPELFIQAAKEVPHWVKNEKFGLDGVVGLDRDNQMLLDGMAEDAKVILVKFDSTYSYYTASLQLELICIEFVGGKEDVHIVDIVKEFAANDRVRMRLLIWDVTVEIHPGCGIAKDYTENEDMLSCYITGQARDVVVSLHVEVGRTIEMSQVLLVVANCYGDLTSYGEAFYISFQCYKPVQVMVQDDRNSLKEYGAASGSTSVSSSSRLHLQPYPLSSQQPFDLKFPSQRINECSKWR</sequence>
<dbReference type="EMBL" id="JAGKQM010000011">
    <property type="protein sequence ID" value="KAH0902362.1"/>
    <property type="molecule type" value="Genomic_DNA"/>
</dbReference>
<evidence type="ECO:0000313" key="1">
    <source>
        <dbReference type="EMBL" id="KAH0902362.1"/>
    </source>
</evidence>
<protein>
    <submittedName>
        <fullName evidence="1">Uncharacterized protein</fullName>
    </submittedName>
</protein>